<dbReference type="Gramene" id="KFK44792">
    <property type="protein sequence ID" value="KFK44792"/>
    <property type="gene ID" value="AALP_AA1G304000"/>
</dbReference>
<keyword evidence="2" id="KW-1185">Reference proteome</keyword>
<dbReference type="AlphaFoldDB" id="A0A087HRP0"/>
<dbReference type="EMBL" id="CM002869">
    <property type="protein sequence ID" value="KFK44792.1"/>
    <property type="molecule type" value="Genomic_DNA"/>
</dbReference>
<dbReference type="OrthoDB" id="1106187at2759"/>
<sequence>MTASYVPFSSPMSRRHLERVLPRQLGFWDACNMKKGGELMSIDMLLIDDKETTIMRKSMLHEGSVYVISGFEVPFDHLRNQTYIVWSWW</sequence>
<evidence type="ECO:0000313" key="2">
    <source>
        <dbReference type="Proteomes" id="UP000029120"/>
    </source>
</evidence>
<dbReference type="Proteomes" id="UP000029120">
    <property type="component" value="Chromosome 1"/>
</dbReference>
<accession>A0A087HRP0</accession>
<name>A0A087HRP0_ARAAL</name>
<proteinExistence type="predicted"/>
<reference evidence="2" key="1">
    <citation type="journal article" date="2015" name="Nat. Plants">
        <title>Genome expansion of Arabis alpina linked with retrotransposition and reduced symmetric DNA methylation.</title>
        <authorList>
            <person name="Willing E.M."/>
            <person name="Rawat V."/>
            <person name="Mandakova T."/>
            <person name="Maumus F."/>
            <person name="James G.V."/>
            <person name="Nordstroem K.J."/>
            <person name="Becker C."/>
            <person name="Warthmann N."/>
            <person name="Chica C."/>
            <person name="Szarzynska B."/>
            <person name="Zytnicki M."/>
            <person name="Albani M.C."/>
            <person name="Kiefer C."/>
            <person name="Bergonzi S."/>
            <person name="Castaings L."/>
            <person name="Mateos J.L."/>
            <person name="Berns M.C."/>
            <person name="Bujdoso N."/>
            <person name="Piofczyk T."/>
            <person name="de Lorenzo L."/>
            <person name="Barrero-Sicilia C."/>
            <person name="Mateos I."/>
            <person name="Piednoel M."/>
            <person name="Hagmann J."/>
            <person name="Chen-Min-Tao R."/>
            <person name="Iglesias-Fernandez R."/>
            <person name="Schuster S.C."/>
            <person name="Alonso-Blanco C."/>
            <person name="Roudier F."/>
            <person name="Carbonero P."/>
            <person name="Paz-Ares J."/>
            <person name="Davis S.J."/>
            <person name="Pecinka A."/>
            <person name="Quesneville H."/>
            <person name="Colot V."/>
            <person name="Lysak M.A."/>
            <person name="Weigel D."/>
            <person name="Coupland G."/>
            <person name="Schneeberger K."/>
        </authorList>
    </citation>
    <scope>NUCLEOTIDE SEQUENCE [LARGE SCALE GENOMIC DNA]</scope>
    <source>
        <strain evidence="2">cv. Pajares</strain>
    </source>
</reference>
<evidence type="ECO:0000313" key="1">
    <source>
        <dbReference type="EMBL" id="KFK44792.1"/>
    </source>
</evidence>
<evidence type="ECO:0008006" key="3">
    <source>
        <dbReference type="Google" id="ProtNLM"/>
    </source>
</evidence>
<dbReference type="OMA" id="DKETTIM"/>
<organism evidence="1 2">
    <name type="scientific">Arabis alpina</name>
    <name type="common">Alpine rock-cress</name>
    <dbReference type="NCBI Taxonomy" id="50452"/>
    <lineage>
        <taxon>Eukaryota</taxon>
        <taxon>Viridiplantae</taxon>
        <taxon>Streptophyta</taxon>
        <taxon>Embryophyta</taxon>
        <taxon>Tracheophyta</taxon>
        <taxon>Spermatophyta</taxon>
        <taxon>Magnoliopsida</taxon>
        <taxon>eudicotyledons</taxon>
        <taxon>Gunneridae</taxon>
        <taxon>Pentapetalae</taxon>
        <taxon>rosids</taxon>
        <taxon>malvids</taxon>
        <taxon>Brassicales</taxon>
        <taxon>Brassicaceae</taxon>
        <taxon>Arabideae</taxon>
        <taxon>Arabis</taxon>
    </lineage>
</organism>
<gene>
    <name evidence="1" type="ordered locus">AALP_Aa1g304000</name>
</gene>
<protein>
    <recommendedName>
        <fullName evidence="3">DUF223 domain-containing protein</fullName>
    </recommendedName>
</protein>